<name>A0A835UJJ7_VANPL</name>
<proteinExistence type="predicted"/>
<dbReference type="AlphaFoldDB" id="A0A835UJJ7"/>
<evidence type="ECO:0000313" key="2">
    <source>
        <dbReference type="Proteomes" id="UP000639772"/>
    </source>
</evidence>
<comment type="caution">
    <text evidence="1">The sequence shown here is derived from an EMBL/GenBank/DDBJ whole genome shotgun (WGS) entry which is preliminary data.</text>
</comment>
<gene>
    <name evidence="1" type="ORF">HPP92_021566</name>
</gene>
<reference evidence="1 2" key="1">
    <citation type="journal article" date="2020" name="Nat. Food">
        <title>A phased Vanilla planifolia genome enables genetic improvement of flavour and production.</title>
        <authorList>
            <person name="Hasing T."/>
            <person name="Tang H."/>
            <person name="Brym M."/>
            <person name="Khazi F."/>
            <person name="Huang T."/>
            <person name="Chambers A.H."/>
        </authorList>
    </citation>
    <scope>NUCLEOTIDE SEQUENCE [LARGE SCALE GENOMIC DNA]</scope>
    <source>
        <tissue evidence="1">Leaf</tissue>
    </source>
</reference>
<dbReference type="EMBL" id="JADCNM010000011">
    <property type="protein sequence ID" value="KAG0463090.1"/>
    <property type="molecule type" value="Genomic_DNA"/>
</dbReference>
<accession>A0A835UJJ7</accession>
<evidence type="ECO:0000313" key="1">
    <source>
        <dbReference type="EMBL" id="KAG0463090.1"/>
    </source>
</evidence>
<dbReference type="Proteomes" id="UP000639772">
    <property type="component" value="Chromosome 11"/>
</dbReference>
<protein>
    <submittedName>
        <fullName evidence="1">Uncharacterized protein</fullName>
    </submittedName>
</protein>
<organism evidence="1 2">
    <name type="scientific">Vanilla planifolia</name>
    <name type="common">Vanilla</name>
    <dbReference type="NCBI Taxonomy" id="51239"/>
    <lineage>
        <taxon>Eukaryota</taxon>
        <taxon>Viridiplantae</taxon>
        <taxon>Streptophyta</taxon>
        <taxon>Embryophyta</taxon>
        <taxon>Tracheophyta</taxon>
        <taxon>Spermatophyta</taxon>
        <taxon>Magnoliopsida</taxon>
        <taxon>Liliopsida</taxon>
        <taxon>Asparagales</taxon>
        <taxon>Orchidaceae</taxon>
        <taxon>Vanilloideae</taxon>
        <taxon>Vanilleae</taxon>
        <taxon>Vanilla</taxon>
    </lineage>
</organism>
<sequence>MSKAQCFSVSDVFLFNGKAVVSNIRDIYIELVAWDSPFLASCDVEKLKVWVMGVIMPF</sequence>